<sequence length="41" mass="4221">MTTGEREDVAVLPPGPVRQGEGEEVAAPGPNRFPEDDSAAA</sequence>
<accession>E0TAX3</accession>
<keyword evidence="3" id="KW-1185">Reference proteome</keyword>
<evidence type="ECO:0000313" key="3">
    <source>
        <dbReference type="Proteomes" id="UP000001302"/>
    </source>
</evidence>
<dbReference type="EMBL" id="CP002156">
    <property type="protein sequence ID" value="ADM08182.1"/>
    <property type="molecule type" value="Genomic_DNA"/>
</dbReference>
<dbReference type="RefSeq" id="WP_013299156.1">
    <property type="nucleotide sequence ID" value="NC_014414.1"/>
</dbReference>
<dbReference type="KEGG" id="pbr:PB2503_00507"/>
<dbReference type="Proteomes" id="UP000001302">
    <property type="component" value="Chromosome"/>
</dbReference>
<name>E0TAX3_PARBH</name>
<dbReference type="AlphaFoldDB" id="E0TAX3"/>
<dbReference type="HOGENOM" id="CLU_3273909_0_0_5"/>
<gene>
    <name evidence="2" type="ordered locus">PB2503_00507</name>
</gene>
<reference evidence="3" key="1">
    <citation type="submission" date="2010-08" db="EMBL/GenBank/DDBJ databases">
        <title>Genome sequence of Parvularcula bermudensis HTCC2503.</title>
        <authorList>
            <person name="Kang D.-M."/>
            <person name="Oh H.-M."/>
            <person name="Cho J.-C."/>
        </authorList>
    </citation>
    <scope>NUCLEOTIDE SEQUENCE [LARGE SCALE GENOMIC DNA]</scope>
    <source>
        <strain evidence="3">ATCC BAA-594 / HTCC2503 / KCTC 12087</strain>
    </source>
</reference>
<proteinExistence type="predicted"/>
<evidence type="ECO:0000256" key="1">
    <source>
        <dbReference type="SAM" id="MobiDB-lite"/>
    </source>
</evidence>
<feature type="region of interest" description="Disordered" evidence="1">
    <location>
        <begin position="1"/>
        <end position="41"/>
    </location>
</feature>
<protein>
    <submittedName>
        <fullName evidence="2">Uncharacterized protein</fullName>
    </submittedName>
</protein>
<reference evidence="2 3" key="2">
    <citation type="journal article" date="2011" name="J. Bacteriol.">
        <title>Complete genome sequence of strain HTCC2503T of Parvularcula bermudensis, the type species of the order "Parvularculales" in the class Alphaproteobacteria.</title>
        <authorList>
            <person name="Oh H.M."/>
            <person name="Kang I."/>
            <person name="Vergin K.L."/>
            <person name="Kang D."/>
            <person name="Rhee K.H."/>
            <person name="Giovannoni S.J."/>
            <person name="Cho J.C."/>
        </authorList>
    </citation>
    <scope>NUCLEOTIDE SEQUENCE [LARGE SCALE GENOMIC DNA]</scope>
    <source>
        <strain evidence="3">ATCC BAA-594 / HTCC2503 / KCTC 12087</strain>
    </source>
</reference>
<evidence type="ECO:0000313" key="2">
    <source>
        <dbReference type="EMBL" id="ADM08182.1"/>
    </source>
</evidence>
<organism evidence="2 3">
    <name type="scientific">Parvularcula bermudensis (strain ATCC BAA-594 / HTCC2503 / KCTC 12087)</name>
    <dbReference type="NCBI Taxonomy" id="314260"/>
    <lineage>
        <taxon>Bacteria</taxon>
        <taxon>Pseudomonadati</taxon>
        <taxon>Pseudomonadota</taxon>
        <taxon>Alphaproteobacteria</taxon>
        <taxon>Parvularculales</taxon>
        <taxon>Parvularculaceae</taxon>
        <taxon>Parvularcula</taxon>
    </lineage>
</organism>